<dbReference type="GO" id="GO:0046872">
    <property type="term" value="F:metal ion binding"/>
    <property type="evidence" value="ECO:0007669"/>
    <property type="project" value="UniProtKB-KW"/>
</dbReference>
<keyword evidence="10" id="KW-1185">Reference proteome</keyword>
<dbReference type="InterPro" id="IPR009056">
    <property type="entry name" value="Cyt_c-like_dom"/>
</dbReference>
<gene>
    <name evidence="9" type="ORF">SAMN05443999_106209</name>
</gene>
<feature type="compositionally biased region" description="Acidic residues" evidence="7">
    <location>
        <begin position="184"/>
        <end position="229"/>
    </location>
</feature>
<evidence type="ECO:0000259" key="8">
    <source>
        <dbReference type="PROSITE" id="PS51007"/>
    </source>
</evidence>
<sequence length="350" mass="36258">MFDTMTLTKTAGALCGALLIFLLGNWAAETIYSTGGGHGEDHAQGYVIDTGAGDTEEEVADEGPSLAELMAAADPANGESVFRNCAACHAVADGENKAGPHLYGVVGRAVGSVDGFGYSGALTEVAEVWTPVELNAFLENPRGYAPGTSMGYAGLRKAEDRADLIAYLDQTDGTTFEMPVDEAAAEEPAAEEGATEEGAAEEGATEEDAAEEGATEEGAAEEGATEEPTTEQAATEESGASDFAALVAAADLGEGERIFRRCAACHAVADGENKAGPHLFAVVGRDIASVEGFNYSDALKGLDGEWTPEKLSAWLEKPSEFAPGNRMGFPGLKDEQDRANLIGYLQSVGN</sequence>
<evidence type="ECO:0000313" key="10">
    <source>
        <dbReference type="Proteomes" id="UP000199582"/>
    </source>
</evidence>
<keyword evidence="4" id="KW-0249">Electron transport</keyword>
<evidence type="ECO:0000256" key="6">
    <source>
        <dbReference type="PROSITE-ProRule" id="PRU00433"/>
    </source>
</evidence>
<keyword evidence="1" id="KW-0813">Transport</keyword>
<keyword evidence="5 6" id="KW-0408">Iron</keyword>
<feature type="domain" description="Cytochrome c" evidence="8">
    <location>
        <begin position="250"/>
        <end position="349"/>
    </location>
</feature>
<dbReference type="AlphaFoldDB" id="A0A1H7RL55"/>
<evidence type="ECO:0000256" key="3">
    <source>
        <dbReference type="ARBA" id="ARBA00022723"/>
    </source>
</evidence>
<keyword evidence="2 6" id="KW-0349">Heme</keyword>
<dbReference type="EMBL" id="FOAG01000006">
    <property type="protein sequence ID" value="SEL60738.1"/>
    <property type="molecule type" value="Genomic_DNA"/>
</dbReference>
<evidence type="ECO:0000256" key="5">
    <source>
        <dbReference type="ARBA" id="ARBA00023004"/>
    </source>
</evidence>
<evidence type="ECO:0000256" key="2">
    <source>
        <dbReference type="ARBA" id="ARBA00022617"/>
    </source>
</evidence>
<dbReference type="GO" id="GO:0020037">
    <property type="term" value="F:heme binding"/>
    <property type="evidence" value="ECO:0007669"/>
    <property type="project" value="InterPro"/>
</dbReference>
<feature type="compositionally biased region" description="Low complexity" evidence="7">
    <location>
        <begin position="230"/>
        <end position="240"/>
    </location>
</feature>
<evidence type="ECO:0000256" key="7">
    <source>
        <dbReference type="SAM" id="MobiDB-lite"/>
    </source>
</evidence>
<evidence type="ECO:0000256" key="1">
    <source>
        <dbReference type="ARBA" id="ARBA00022448"/>
    </source>
</evidence>
<dbReference type="OrthoDB" id="9805828at2"/>
<dbReference type="InterPro" id="IPR002327">
    <property type="entry name" value="Cyt_c_1A/1B"/>
</dbReference>
<dbReference type="InterPro" id="IPR036909">
    <property type="entry name" value="Cyt_c-like_dom_sf"/>
</dbReference>
<organism evidence="9 10">
    <name type="scientific">Roseovarius azorensis</name>
    <dbReference type="NCBI Taxonomy" id="1287727"/>
    <lineage>
        <taxon>Bacteria</taxon>
        <taxon>Pseudomonadati</taxon>
        <taxon>Pseudomonadota</taxon>
        <taxon>Alphaproteobacteria</taxon>
        <taxon>Rhodobacterales</taxon>
        <taxon>Roseobacteraceae</taxon>
        <taxon>Roseovarius</taxon>
    </lineage>
</organism>
<proteinExistence type="predicted"/>
<accession>A0A1H7RL55</accession>
<protein>
    <submittedName>
        <fullName evidence="9">Cytochrome c2</fullName>
    </submittedName>
</protein>
<dbReference type="GO" id="GO:0009055">
    <property type="term" value="F:electron transfer activity"/>
    <property type="evidence" value="ECO:0007669"/>
    <property type="project" value="InterPro"/>
</dbReference>
<dbReference type="Pfam" id="PF00034">
    <property type="entry name" value="Cytochrom_C"/>
    <property type="match status" value="2"/>
</dbReference>
<dbReference type="Gene3D" id="1.10.760.10">
    <property type="entry name" value="Cytochrome c-like domain"/>
    <property type="match status" value="2"/>
</dbReference>
<dbReference type="SUPFAM" id="SSF46626">
    <property type="entry name" value="Cytochrome c"/>
    <property type="match status" value="2"/>
</dbReference>
<evidence type="ECO:0000313" key="9">
    <source>
        <dbReference type="EMBL" id="SEL60738.1"/>
    </source>
</evidence>
<dbReference type="PRINTS" id="PR00604">
    <property type="entry name" value="CYTCHRMECIAB"/>
</dbReference>
<feature type="domain" description="Cytochrome c" evidence="8">
    <location>
        <begin position="73"/>
        <end position="172"/>
    </location>
</feature>
<reference evidence="9 10" key="1">
    <citation type="submission" date="2016-10" db="EMBL/GenBank/DDBJ databases">
        <authorList>
            <person name="de Groot N.N."/>
        </authorList>
    </citation>
    <scope>NUCLEOTIDE SEQUENCE [LARGE SCALE GENOMIC DNA]</scope>
    <source>
        <strain evidence="9 10">DSM 100674</strain>
    </source>
</reference>
<dbReference type="PANTHER" id="PTHR11961">
    <property type="entry name" value="CYTOCHROME C"/>
    <property type="match status" value="1"/>
</dbReference>
<dbReference type="STRING" id="1287727.SAMN05443999_106209"/>
<keyword evidence="3 6" id="KW-0479">Metal-binding</keyword>
<dbReference type="Proteomes" id="UP000199582">
    <property type="component" value="Unassembled WGS sequence"/>
</dbReference>
<evidence type="ECO:0000256" key="4">
    <source>
        <dbReference type="ARBA" id="ARBA00022982"/>
    </source>
</evidence>
<name>A0A1H7RL55_9RHOB</name>
<dbReference type="RefSeq" id="WP_093036573.1">
    <property type="nucleotide sequence ID" value="NZ_FOAG01000006.1"/>
</dbReference>
<dbReference type="PROSITE" id="PS51007">
    <property type="entry name" value="CYTC"/>
    <property type="match status" value="2"/>
</dbReference>
<feature type="region of interest" description="Disordered" evidence="7">
    <location>
        <begin position="184"/>
        <end position="240"/>
    </location>
</feature>